<comment type="caution">
    <text evidence="1">The sequence shown here is derived from an EMBL/GenBank/DDBJ whole genome shotgun (WGS) entry which is preliminary data.</text>
</comment>
<name>A0AAN8F498_TRICO</name>
<protein>
    <submittedName>
        <fullName evidence="1">Uncharacterized protein</fullName>
    </submittedName>
</protein>
<dbReference type="EMBL" id="WIXE01025288">
    <property type="protein sequence ID" value="KAK5964843.1"/>
    <property type="molecule type" value="Genomic_DNA"/>
</dbReference>
<proteinExistence type="predicted"/>
<evidence type="ECO:0000313" key="2">
    <source>
        <dbReference type="Proteomes" id="UP001331761"/>
    </source>
</evidence>
<keyword evidence="2" id="KW-1185">Reference proteome</keyword>
<organism evidence="1 2">
    <name type="scientific">Trichostrongylus colubriformis</name>
    <name type="common">Black scour worm</name>
    <dbReference type="NCBI Taxonomy" id="6319"/>
    <lineage>
        <taxon>Eukaryota</taxon>
        <taxon>Metazoa</taxon>
        <taxon>Ecdysozoa</taxon>
        <taxon>Nematoda</taxon>
        <taxon>Chromadorea</taxon>
        <taxon>Rhabditida</taxon>
        <taxon>Rhabditina</taxon>
        <taxon>Rhabditomorpha</taxon>
        <taxon>Strongyloidea</taxon>
        <taxon>Trichostrongylidae</taxon>
        <taxon>Trichostrongylus</taxon>
    </lineage>
</organism>
<feature type="non-terminal residue" evidence="1">
    <location>
        <position position="1"/>
    </location>
</feature>
<accession>A0AAN8F498</accession>
<reference evidence="1 2" key="1">
    <citation type="submission" date="2019-10" db="EMBL/GenBank/DDBJ databases">
        <title>Assembly and Annotation for the nematode Trichostrongylus colubriformis.</title>
        <authorList>
            <person name="Martin J."/>
        </authorList>
    </citation>
    <scope>NUCLEOTIDE SEQUENCE [LARGE SCALE GENOMIC DNA]</scope>
    <source>
        <strain evidence="1">G859</strain>
        <tissue evidence="1">Whole worm</tissue>
    </source>
</reference>
<sequence>QSRHLLAHPSTHQGLCRPVILPIDISLYLRIP</sequence>
<gene>
    <name evidence="1" type="ORF">GCK32_004372</name>
</gene>
<dbReference type="AlphaFoldDB" id="A0AAN8F498"/>
<evidence type="ECO:0000313" key="1">
    <source>
        <dbReference type="EMBL" id="KAK5964843.1"/>
    </source>
</evidence>
<dbReference type="Proteomes" id="UP001331761">
    <property type="component" value="Unassembled WGS sequence"/>
</dbReference>